<gene>
    <name evidence="1" type="ORF">LCGC14_2758930</name>
</gene>
<sequence>MDKGIELRMKLRINRVDASLVVIKEFVERKRKEATWPDVGAMAEVADQLDEIVGFIQSE</sequence>
<protein>
    <submittedName>
        <fullName evidence="1">Uncharacterized protein</fullName>
    </submittedName>
</protein>
<dbReference type="EMBL" id="LAZR01050659">
    <property type="protein sequence ID" value="KKK86871.1"/>
    <property type="molecule type" value="Genomic_DNA"/>
</dbReference>
<comment type="caution">
    <text evidence="1">The sequence shown here is derived from an EMBL/GenBank/DDBJ whole genome shotgun (WGS) entry which is preliminary data.</text>
</comment>
<evidence type="ECO:0000313" key="1">
    <source>
        <dbReference type="EMBL" id="KKK86871.1"/>
    </source>
</evidence>
<proteinExistence type="predicted"/>
<dbReference type="AlphaFoldDB" id="A0A0F9BR84"/>
<name>A0A0F9BR84_9ZZZZ</name>
<accession>A0A0F9BR84</accession>
<reference evidence="1" key="1">
    <citation type="journal article" date="2015" name="Nature">
        <title>Complex archaea that bridge the gap between prokaryotes and eukaryotes.</title>
        <authorList>
            <person name="Spang A."/>
            <person name="Saw J.H."/>
            <person name="Jorgensen S.L."/>
            <person name="Zaremba-Niedzwiedzka K."/>
            <person name="Martijn J."/>
            <person name="Lind A.E."/>
            <person name="van Eijk R."/>
            <person name="Schleper C."/>
            <person name="Guy L."/>
            <person name="Ettema T.J."/>
        </authorList>
    </citation>
    <scope>NUCLEOTIDE SEQUENCE</scope>
</reference>
<organism evidence="1">
    <name type="scientific">marine sediment metagenome</name>
    <dbReference type="NCBI Taxonomy" id="412755"/>
    <lineage>
        <taxon>unclassified sequences</taxon>
        <taxon>metagenomes</taxon>
        <taxon>ecological metagenomes</taxon>
    </lineage>
</organism>